<proteinExistence type="predicted"/>
<protein>
    <submittedName>
        <fullName evidence="3">M28 family peptidase</fullName>
    </submittedName>
</protein>
<evidence type="ECO:0000313" key="3">
    <source>
        <dbReference type="EMBL" id="MBG8553226.1"/>
    </source>
</evidence>
<dbReference type="InterPro" id="IPR045175">
    <property type="entry name" value="M28_fam"/>
</dbReference>
<organism evidence="3 4">
    <name type="scientific">Hymenobacter guriensis</name>
    <dbReference type="NCBI Taxonomy" id="2793065"/>
    <lineage>
        <taxon>Bacteria</taxon>
        <taxon>Pseudomonadati</taxon>
        <taxon>Bacteroidota</taxon>
        <taxon>Cytophagia</taxon>
        <taxon>Cytophagales</taxon>
        <taxon>Hymenobacteraceae</taxon>
        <taxon>Hymenobacter</taxon>
    </lineage>
</organism>
<feature type="chain" id="PRO_5046896025" evidence="1">
    <location>
        <begin position="22"/>
        <end position="555"/>
    </location>
</feature>
<evidence type="ECO:0000259" key="2">
    <source>
        <dbReference type="Pfam" id="PF04389"/>
    </source>
</evidence>
<dbReference type="Pfam" id="PF04389">
    <property type="entry name" value="Peptidase_M28"/>
    <property type="match status" value="1"/>
</dbReference>
<evidence type="ECO:0000313" key="4">
    <source>
        <dbReference type="Proteomes" id="UP000601099"/>
    </source>
</evidence>
<feature type="domain" description="Peptidase M28" evidence="2">
    <location>
        <begin position="326"/>
        <end position="536"/>
    </location>
</feature>
<dbReference type="RefSeq" id="WP_196954254.1">
    <property type="nucleotide sequence ID" value="NZ_JADWYK010000003.1"/>
</dbReference>
<dbReference type="EMBL" id="JADWYK010000003">
    <property type="protein sequence ID" value="MBG8553226.1"/>
    <property type="molecule type" value="Genomic_DNA"/>
</dbReference>
<name>A0ABS0KZD2_9BACT</name>
<dbReference type="PANTHER" id="PTHR12147:SF26">
    <property type="entry name" value="PEPTIDASE M28 DOMAIN-CONTAINING PROTEIN"/>
    <property type="match status" value="1"/>
</dbReference>
<gene>
    <name evidence="3" type="ORF">I5L79_06690</name>
</gene>
<evidence type="ECO:0000256" key="1">
    <source>
        <dbReference type="SAM" id="SignalP"/>
    </source>
</evidence>
<keyword evidence="1" id="KW-0732">Signal</keyword>
<dbReference type="SUPFAM" id="SSF53187">
    <property type="entry name" value="Zn-dependent exopeptidases"/>
    <property type="match status" value="1"/>
</dbReference>
<dbReference type="InterPro" id="IPR007484">
    <property type="entry name" value="Peptidase_M28"/>
</dbReference>
<comment type="caution">
    <text evidence="3">The sequence shown here is derived from an EMBL/GenBank/DDBJ whole genome shotgun (WGS) entry which is preliminary data.</text>
</comment>
<feature type="signal peptide" evidence="1">
    <location>
        <begin position="1"/>
        <end position="21"/>
    </location>
</feature>
<dbReference type="InterPro" id="IPR018247">
    <property type="entry name" value="EF_Hand_1_Ca_BS"/>
</dbReference>
<reference evidence="3 4" key="1">
    <citation type="submission" date="2020-11" db="EMBL/GenBank/DDBJ databases">
        <title>Hymenobacter sp.</title>
        <authorList>
            <person name="Kim M.K."/>
        </authorList>
    </citation>
    <scope>NUCLEOTIDE SEQUENCE [LARGE SCALE GENOMIC DNA]</scope>
    <source>
        <strain evidence="3 4">BT594</strain>
    </source>
</reference>
<keyword evidence="4" id="KW-1185">Reference proteome</keyword>
<dbReference type="PROSITE" id="PS00018">
    <property type="entry name" value="EF_HAND_1"/>
    <property type="match status" value="1"/>
</dbReference>
<sequence length="555" mass="61224">MKNLYRYALVLALAGPAALPAAGQGKIKVKVKSKGEQPAAAPASAAPPTDWAMQYAQTIDAADLRRHLTVLASDAYEGRETGEKGQKMAADYISNRFKELGLTGPMTGSDNPYLQHFTLERTRWNGTPTLLVGKQPFVWKRDFYSTASSPFLQETTVQPVFAGYGIEQDGYSDYAALGDVKGKDLIILTGEPMKDGKSGLPAVAAGGKAFVPSTRSKVALATQKGARSIFFVNLDTADYRKSRNFVLPYVEQARMNMLSQQAPAPRANYFFVSPALGQALLHTSAEKLASYRDATAAARQPVASSFKPAAFTIKAARKQETFATENVLGFLEGTDKKEEVLVISSHYDHLGIKNGVVYNGADDDGSGTVGVLELAEAFTKAKAEGHGPRRSILFLAVTGEEEGLFGSEYYTDHPVYPLDQTIADLNMDMIGRTDKQHEGKPDYVDLVGSDKLSSELHAINEAANARYTKLELDYHYNDPKDPERVYYRSDHYNFAKHKIPVIFYTTGDHADYHQPTDDVEKIEFEKLQKRAQLVFYTAWELANRDQRIVVDSNKP</sequence>
<accession>A0ABS0KZD2</accession>
<dbReference type="PANTHER" id="PTHR12147">
    <property type="entry name" value="METALLOPEPTIDASE M28 FAMILY MEMBER"/>
    <property type="match status" value="1"/>
</dbReference>
<dbReference type="Proteomes" id="UP000601099">
    <property type="component" value="Unassembled WGS sequence"/>
</dbReference>
<dbReference type="Gene3D" id="3.40.630.10">
    <property type="entry name" value="Zn peptidases"/>
    <property type="match status" value="2"/>
</dbReference>